<evidence type="ECO:0000313" key="1">
    <source>
        <dbReference type="EMBL" id="KJV65752.1"/>
    </source>
</evidence>
<sequence length="44" mass="5303">MIDRSQLSNRNQVILDFLLYELFLKLLNINEKYLIKINHAQQQA</sequence>
<accession>A0A0F3NDG2</accession>
<protein>
    <submittedName>
        <fullName evidence="1">Uncharacterized protein</fullName>
    </submittedName>
</protein>
<name>A0A0F3NDG2_9RICK</name>
<proteinExistence type="predicted"/>
<dbReference type="Proteomes" id="UP000033546">
    <property type="component" value="Unassembled WGS sequence"/>
</dbReference>
<evidence type="ECO:0000313" key="2">
    <source>
        <dbReference type="Proteomes" id="UP000033546"/>
    </source>
</evidence>
<dbReference type="EMBL" id="LANU01000002">
    <property type="protein sequence ID" value="KJV65752.1"/>
    <property type="molecule type" value="Genomic_DNA"/>
</dbReference>
<gene>
    <name evidence="1" type="ORF">EMUCRT_0709</name>
</gene>
<comment type="caution">
    <text evidence="1">The sequence shown here is derived from an EMBL/GenBank/DDBJ whole genome shotgun (WGS) entry which is preliminary data.</text>
</comment>
<organism evidence="1 2">
    <name type="scientific">Ehrlichia cf. muris str. EmCRT</name>
    <dbReference type="NCBI Taxonomy" id="1359167"/>
    <lineage>
        <taxon>Bacteria</taxon>
        <taxon>Pseudomonadati</taxon>
        <taxon>Pseudomonadota</taxon>
        <taxon>Alphaproteobacteria</taxon>
        <taxon>Rickettsiales</taxon>
        <taxon>Anaplasmataceae</taxon>
        <taxon>Ehrlichia</taxon>
    </lineage>
</organism>
<dbReference type="PATRIC" id="fig|1359167.3.peg.684"/>
<dbReference type="AlphaFoldDB" id="A0A0F3NDG2"/>
<reference evidence="1 2" key="1">
    <citation type="submission" date="2015-02" db="EMBL/GenBank/DDBJ databases">
        <title>Genome Sequencing of Rickettsiales.</title>
        <authorList>
            <person name="Daugherty S.C."/>
            <person name="Su Q."/>
            <person name="Abolude K."/>
            <person name="Beier-Sexton M."/>
            <person name="Carlyon J.A."/>
            <person name="Carter R."/>
            <person name="Day N.P."/>
            <person name="Dumler S.J."/>
            <person name="Dyachenko V."/>
            <person name="Godinez A."/>
            <person name="Kurtti T.J."/>
            <person name="Lichay M."/>
            <person name="Mullins K.E."/>
            <person name="Ott S."/>
            <person name="Pappas-Brown V."/>
            <person name="Paris D.H."/>
            <person name="Patel P."/>
            <person name="Richards A.L."/>
            <person name="Sadzewicz L."/>
            <person name="Sears K."/>
            <person name="Seidman D."/>
            <person name="Sengamalay N."/>
            <person name="Stenos J."/>
            <person name="Tallon L.J."/>
            <person name="Vincent G."/>
            <person name="Fraser C.M."/>
            <person name="Munderloh U."/>
            <person name="Dunning-Hotopp J.C."/>
        </authorList>
    </citation>
    <scope>NUCLEOTIDE SEQUENCE [LARGE SCALE GENOMIC DNA]</scope>
    <source>
        <strain evidence="1 2">EmCRT</strain>
    </source>
</reference>